<evidence type="ECO:0000259" key="1">
    <source>
        <dbReference type="Pfam" id="PF13280"/>
    </source>
</evidence>
<protein>
    <submittedName>
        <fullName evidence="3">WYL domain-containing protein</fullName>
    </submittedName>
</protein>
<proteinExistence type="predicted"/>
<feature type="domain" description="WCX" evidence="2">
    <location>
        <begin position="240"/>
        <end position="316"/>
    </location>
</feature>
<dbReference type="PANTHER" id="PTHR34580:SF9">
    <property type="entry name" value="SLL5097 PROTEIN"/>
    <property type="match status" value="1"/>
</dbReference>
<dbReference type="Proteomes" id="UP000619838">
    <property type="component" value="Unassembled WGS sequence"/>
</dbReference>
<dbReference type="PANTHER" id="PTHR34580">
    <property type="match status" value="1"/>
</dbReference>
<dbReference type="InterPro" id="IPR036388">
    <property type="entry name" value="WH-like_DNA-bd_sf"/>
</dbReference>
<dbReference type="InterPro" id="IPR051534">
    <property type="entry name" value="CBASS_pafABC_assoc_protein"/>
</dbReference>
<dbReference type="Gene3D" id="1.10.10.10">
    <property type="entry name" value="Winged helix-like DNA-binding domain superfamily/Winged helix DNA-binding domain"/>
    <property type="match status" value="1"/>
</dbReference>
<gene>
    <name evidence="3" type="ORF">INT08_07215</name>
</gene>
<dbReference type="EMBL" id="JADGII010000010">
    <property type="protein sequence ID" value="MBF0636959.1"/>
    <property type="molecule type" value="Genomic_DNA"/>
</dbReference>
<dbReference type="InterPro" id="IPR057727">
    <property type="entry name" value="WCX_dom"/>
</dbReference>
<name>A0ABR9XSQ3_9CHLB</name>
<evidence type="ECO:0000313" key="3">
    <source>
        <dbReference type="EMBL" id="MBF0636959.1"/>
    </source>
</evidence>
<organism evidence="3 4">
    <name type="scientific">Prosthecochloris ethylica</name>
    <dbReference type="NCBI Taxonomy" id="2743976"/>
    <lineage>
        <taxon>Bacteria</taxon>
        <taxon>Pseudomonadati</taxon>
        <taxon>Chlorobiota</taxon>
        <taxon>Chlorobiia</taxon>
        <taxon>Chlorobiales</taxon>
        <taxon>Chlorobiaceae</taxon>
        <taxon>Prosthecochloris</taxon>
    </lineage>
</organism>
<evidence type="ECO:0000313" key="4">
    <source>
        <dbReference type="Proteomes" id="UP000619838"/>
    </source>
</evidence>
<accession>A0ABR9XSQ3</accession>
<keyword evidence="4" id="KW-1185">Reference proteome</keyword>
<reference evidence="3 4" key="1">
    <citation type="journal article" date="2020" name="Microorganisms">
        <title>Simultaneous Genome Sequencing of Prosthecochloris ethylica and Desulfuromonas acetoxidans within a Syntrophic Mixture Reveals Unique Pili and Protein Interactions.</title>
        <authorList>
            <person name="Kyndt J.A."/>
            <person name="Van Beeumen J.J."/>
            <person name="Meyer T.E."/>
        </authorList>
    </citation>
    <scope>NUCLEOTIDE SEQUENCE [LARGE SCALE GENOMIC DNA]</scope>
    <source>
        <strain evidence="3 4">N3</strain>
    </source>
</reference>
<dbReference type="RefSeq" id="WP_175187342.1">
    <property type="nucleotide sequence ID" value="NZ_JABVZQ010000007.1"/>
</dbReference>
<dbReference type="PROSITE" id="PS52050">
    <property type="entry name" value="WYL"/>
    <property type="match status" value="1"/>
</dbReference>
<feature type="domain" description="WYL" evidence="1">
    <location>
        <begin position="143"/>
        <end position="209"/>
    </location>
</feature>
<comment type="caution">
    <text evidence="3">The sequence shown here is derived from an EMBL/GenBank/DDBJ whole genome shotgun (WGS) entry which is preliminary data.</text>
</comment>
<dbReference type="Pfam" id="PF25583">
    <property type="entry name" value="WCX"/>
    <property type="match status" value="1"/>
</dbReference>
<dbReference type="Pfam" id="PF13280">
    <property type="entry name" value="WYL"/>
    <property type="match status" value="1"/>
</dbReference>
<sequence length="323" mass="38209">MKQSRPPLIRMYAIDEQLRAERYPNCTSLAGYFEVSAKSVQRDISYMRDQMGAPIAFDSRRNGYYYEQDWQFLPSMFLDNGEAEALKATRQVLAEYHGTPYYEEVSHALDKVLQFLPERITGDSFFSVYSFERSLVSGHREEYYALLDDAIRNHLKVRIEYDAPSTGQRTDRVLHPRRLHYAQGSWYLIAWCELRCAYRAFVVRRIQHAVLSGDHFVPDDRFSPDDYIDSMFLQHPGEESHHIRIRFSAHQARWIRERTWHRTQDIEECQDGGLILSMQVSALHAVRSWVMQYGAEAEVLEPEELRTMVQDEIMRMQEKYEKK</sequence>
<evidence type="ECO:0000259" key="2">
    <source>
        <dbReference type="Pfam" id="PF25583"/>
    </source>
</evidence>
<dbReference type="InterPro" id="IPR026881">
    <property type="entry name" value="WYL_dom"/>
</dbReference>